<comment type="caution">
    <text evidence="2">The sequence shown here is derived from an EMBL/GenBank/DDBJ whole genome shotgun (WGS) entry which is preliminary data.</text>
</comment>
<keyword evidence="2" id="KW-0238">DNA-binding</keyword>
<accession>A0ABU0IVG9</accession>
<sequence length="146" mass="15950">MARTNTAGTDAAARAWRLMFSYFLSTSPARERSLESRGLTPNDARALWALDETQGRAMGALARQWGCDPSNATFIVKRLERLGLAERHRSPQDSRVKLVRLTPLGARLKAELLAEYHLPPPGLEALAPADLAALEAIFQKLAPSSA</sequence>
<dbReference type="SUPFAM" id="SSF46785">
    <property type="entry name" value="Winged helix' DNA-binding domain"/>
    <property type="match status" value="1"/>
</dbReference>
<dbReference type="Proteomes" id="UP001228905">
    <property type="component" value="Unassembled WGS sequence"/>
</dbReference>
<gene>
    <name evidence="2" type="ORF">QO010_003809</name>
</gene>
<dbReference type="PANTHER" id="PTHR33164">
    <property type="entry name" value="TRANSCRIPTIONAL REGULATOR, MARR FAMILY"/>
    <property type="match status" value="1"/>
</dbReference>
<dbReference type="Gene3D" id="1.10.10.10">
    <property type="entry name" value="Winged helix-like DNA-binding domain superfamily/Winged helix DNA-binding domain"/>
    <property type="match status" value="1"/>
</dbReference>
<dbReference type="EMBL" id="JAUSVS010000009">
    <property type="protein sequence ID" value="MDQ0466016.1"/>
    <property type="molecule type" value="Genomic_DNA"/>
</dbReference>
<dbReference type="PANTHER" id="PTHR33164:SF99">
    <property type="entry name" value="MARR FAMILY REGULATORY PROTEIN"/>
    <property type="match status" value="1"/>
</dbReference>
<protein>
    <submittedName>
        <fullName evidence="2">DNA-binding MarR family transcriptional regulator</fullName>
    </submittedName>
</protein>
<dbReference type="Pfam" id="PF12802">
    <property type="entry name" value="MarR_2"/>
    <property type="match status" value="1"/>
</dbReference>
<evidence type="ECO:0000313" key="2">
    <source>
        <dbReference type="EMBL" id="MDQ0466016.1"/>
    </source>
</evidence>
<organism evidence="2 3">
    <name type="scientific">Caulobacter ginsengisoli</name>
    <dbReference type="NCBI Taxonomy" id="400775"/>
    <lineage>
        <taxon>Bacteria</taxon>
        <taxon>Pseudomonadati</taxon>
        <taxon>Pseudomonadota</taxon>
        <taxon>Alphaproteobacteria</taxon>
        <taxon>Caulobacterales</taxon>
        <taxon>Caulobacteraceae</taxon>
        <taxon>Caulobacter</taxon>
    </lineage>
</organism>
<dbReference type="PROSITE" id="PS50995">
    <property type="entry name" value="HTH_MARR_2"/>
    <property type="match status" value="1"/>
</dbReference>
<dbReference type="InterPro" id="IPR036390">
    <property type="entry name" value="WH_DNA-bd_sf"/>
</dbReference>
<dbReference type="GO" id="GO:0003677">
    <property type="term" value="F:DNA binding"/>
    <property type="evidence" value="ECO:0007669"/>
    <property type="project" value="UniProtKB-KW"/>
</dbReference>
<dbReference type="SMART" id="SM00347">
    <property type="entry name" value="HTH_MARR"/>
    <property type="match status" value="1"/>
</dbReference>
<dbReference type="RefSeq" id="WP_307351805.1">
    <property type="nucleotide sequence ID" value="NZ_JAUSVS010000009.1"/>
</dbReference>
<reference evidence="2 3" key="1">
    <citation type="submission" date="2023-07" db="EMBL/GenBank/DDBJ databases">
        <title>Genomic Encyclopedia of Type Strains, Phase IV (KMG-IV): sequencing the most valuable type-strain genomes for metagenomic binning, comparative biology and taxonomic classification.</title>
        <authorList>
            <person name="Goeker M."/>
        </authorList>
    </citation>
    <scope>NUCLEOTIDE SEQUENCE [LARGE SCALE GENOMIC DNA]</scope>
    <source>
        <strain evidence="2 3">DSM 18695</strain>
    </source>
</reference>
<proteinExistence type="predicted"/>
<evidence type="ECO:0000259" key="1">
    <source>
        <dbReference type="PROSITE" id="PS50995"/>
    </source>
</evidence>
<evidence type="ECO:0000313" key="3">
    <source>
        <dbReference type="Proteomes" id="UP001228905"/>
    </source>
</evidence>
<dbReference type="InterPro" id="IPR000835">
    <property type="entry name" value="HTH_MarR-typ"/>
</dbReference>
<name>A0ABU0IVG9_9CAUL</name>
<feature type="domain" description="HTH marR-type" evidence="1">
    <location>
        <begin position="1"/>
        <end position="143"/>
    </location>
</feature>
<keyword evidence="3" id="KW-1185">Reference proteome</keyword>
<dbReference type="InterPro" id="IPR039422">
    <property type="entry name" value="MarR/SlyA-like"/>
</dbReference>
<dbReference type="InterPro" id="IPR036388">
    <property type="entry name" value="WH-like_DNA-bd_sf"/>
</dbReference>